<organism evidence="6 7">
    <name type="scientific">Nocardia testacea</name>
    <dbReference type="NCBI Taxonomy" id="248551"/>
    <lineage>
        <taxon>Bacteria</taxon>
        <taxon>Bacillati</taxon>
        <taxon>Actinomycetota</taxon>
        <taxon>Actinomycetes</taxon>
        <taxon>Mycobacteriales</taxon>
        <taxon>Nocardiaceae</taxon>
        <taxon>Nocardia</taxon>
    </lineage>
</organism>
<dbReference type="InterPro" id="IPR032823">
    <property type="entry name" value="BCA_ABC_TP_C"/>
</dbReference>
<evidence type="ECO:0000256" key="4">
    <source>
        <dbReference type="SAM" id="MobiDB-lite"/>
    </source>
</evidence>
<protein>
    <submittedName>
        <fullName evidence="6">Urea ABC transporter ATP-binding protein UrtD</fullName>
    </submittedName>
</protein>
<evidence type="ECO:0000313" key="6">
    <source>
        <dbReference type="EMBL" id="MFI2231243.1"/>
    </source>
</evidence>
<evidence type="ECO:0000313" key="7">
    <source>
        <dbReference type="Proteomes" id="UP001611494"/>
    </source>
</evidence>
<evidence type="ECO:0000256" key="2">
    <source>
        <dbReference type="ARBA" id="ARBA00022741"/>
    </source>
</evidence>
<dbReference type="Gene3D" id="3.40.50.300">
    <property type="entry name" value="P-loop containing nucleotide triphosphate hydrolases"/>
    <property type="match status" value="1"/>
</dbReference>
<name>A0ABW7W0H3_9NOCA</name>
<dbReference type="SUPFAM" id="SSF52540">
    <property type="entry name" value="P-loop containing nucleoside triphosphate hydrolases"/>
    <property type="match status" value="1"/>
</dbReference>
<dbReference type="Proteomes" id="UP001611494">
    <property type="component" value="Unassembled WGS sequence"/>
</dbReference>
<evidence type="ECO:0000259" key="5">
    <source>
        <dbReference type="PROSITE" id="PS50893"/>
    </source>
</evidence>
<dbReference type="InterPro" id="IPR017781">
    <property type="entry name" value="ABC_transptr_urea_ATP-bd_UrtD"/>
</dbReference>
<gene>
    <name evidence="6" type="primary">urtD</name>
    <name evidence="6" type="ORF">ACH49Z_15465</name>
</gene>
<evidence type="ECO:0000256" key="3">
    <source>
        <dbReference type="ARBA" id="ARBA00022840"/>
    </source>
</evidence>
<dbReference type="Pfam" id="PF12399">
    <property type="entry name" value="BCA_ABC_TP_C"/>
    <property type="match status" value="1"/>
</dbReference>
<accession>A0ABW7W0H3</accession>
<dbReference type="PROSITE" id="PS50893">
    <property type="entry name" value="ABC_TRANSPORTER_2"/>
    <property type="match status" value="1"/>
</dbReference>
<sequence>MTEQVTTAVAPVAGGNAGMHSDYLEVRGLSVEFDGFKAVSNVDLTLFQGDLRFLIGPNGAGKTTMIDAITGLVPATGSVQKSGVELLGKKVHQIARLGVGRTFQTASVFEELSVLQNLDIAAGAGRSIWTMLRRRPAAVSASIEQALETIGLTALRAKPAGTLAHGQKQWLEIGMLLVQDASVLLLDEPVAGMSQEEREETGHLLRRIGGERTVVVVEHDMDFMRSFATSVTVLARGSVLAEGTVAEVQADPAVQEAYLGTAAAAEQAGVGEPDPAAARRDHAEVPPASNGHRESAAPRDRADSPRTADENEG</sequence>
<dbReference type="NCBIfam" id="TIGR03411">
    <property type="entry name" value="urea_trans_UrtD"/>
    <property type="match status" value="1"/>
</dbReference>
<dbReference type="GO" id="GO:0005524">
    <property type="term" value="F:ATP binding"/>
    <property type="evidence" value="ECO:0007669"/>
    <property type="project" value="UniProtKB-KW"/>
</dbReference>
<feature type="domain" description="ABC transporter" evidence="5">
    <location>
        <begin position="24"/>
        <end position="261"/>
    </location>
</feature>
<dbReference type="InterPro" id="IPR051120">
    <property type="entry name" value="ABC_AA/LPS_Transport"/>
</dbReference>
<keyword evidence="1" id="KW-0813">Transport</keyword>
<keyword evidence="7" id="KW-1185">Reference proteome</keyword>
<keyword evidence="2" id="KW-0547">Nucleotide-binding</keyword>
<reference evidence="6 7" key="1">
    <citation type="submission" date="2024-10" db="EMBL/GenBank/DDBJ databases">
        <title>The Natural Products Discovery Center: Release of the First 8490 Sequenced Strains for Exploring Actinobacteria Biosynthetic Diversity.</title>
        <authorList>
            <person name="Kalkreuter E."/>
            <person name="Kautsar S.A."/>
            <person name="Yang D."/>
            <person name="Bader C.D."/>
            <person name="Teijaro C.N."/>
            <person name="Fluegel L."/>
            <person name="Davis C.M."/>
            <person name="Simpson J.R."/>
            <person name="Lauterbach L."/>
            <person name="Steele A.D."/>
            <person name="Gui C."/>
            <person name="Meng S."/>
            <person name="Li G."/>
            <person name="Viehrig K."/>
            <person name="Ye F."/>
            <person name="Su P."/>
            <person name="Kiefer A.F."/>
            <person name="Nichols A."/>
            <person name="Cepeda A.J."/>
            <person name="Yan W."/>
            <person name="Fan B."/>
            <person name="Jiang Y."/>
            <person name="Adhikari A."/>
            <person name="Zheng C.-J."/>
            <person name="Schuster L."/>
            <person name="Cowan T.M."/>
            <person name="Smanski M.J."/>
            <person name="Chevrette M.G."/>
            <person name="De Carvalho L.P.S."/>
            <person name="Shen B."/>
        </authorList>
    </citation>
    <scope>NUCLEOTIDE SEQUENCE [LARGE SCALE GENOMIC DNA]</scope>
    <source>
        <strain evidence="6 7">NPDC019377</strain>
    </source>
</reference>
<proteinExistence type="predicted"/>
<dbReference type="RefSeq" id="WP_397062486.1">
    <property type="nucleotide sequence ID" value="NZ_JBIRYL010000002.1"/>
</dbReference>
<dbReference type="PANTHER" id="PTHR45772:SF8">
    <property type="entry name" value="HIGH-AFFINITY BRANCHED-CHAIN AMINO ACID TRANSPORT ATP-BINDING PROTEIN"/>
    <property type="match status" value="1"/>
</dbReference>
<dbReference type="PANTHER" id="PTHR45772">
    <property type="entry name" value="CONSERVED COMPONENT OF ABC TRANSPORTER FOR NATURAL AMINO ACIDS-RELATED"/>
    <property type="match status" value="1"/>
</dbReference>
<keyword evidence="3 6" id="KW-0067">ATP-binding</keyword>
<feature type="compositionally biased region" description="Basic and acidic residues" evidence="4">
    <location>
        <begin position="291"/>
        <end position="313"/>
    </location>
</feature>
<dbReference type="EMBL" id="JBIRYL010000002">
    <property type="protein sequence ID" value="MFI2231243.1"/>
    <property type="molecule type" value="Genomic_DNA"/>
</dbReference>
<comment type="caution">
    <text evidence="6">The sequence shown here is derived from an EMBL/GenBank/DDBJ whole genome shotgun (WGS) entry which is preliminary data.</text>
</comment>
<dbReference type="InterPro" id="IPR003439">
    <property type="entry name" value="ABC_transporter-like_ATP-bd"/>
</dbReference>
<feature type="region of interest" description="Disordered" evidence="4">
    <location>
        <begin position="264"/>
        <end position="313"/>
    </location>
</feature>
<evidence type="ECO:0000256" key="1">
    <source>
        <dbReference type="ARBA" id="ARBA00022448"/>
    </source>
</evidence>
<dbReference type="InterPro" id="IPR027417">
    <property type="entry name" value="P-loop_NTPase"/>
</dbReference>
<dbReference type="CDD" id="cd03219">
    <property type="entry name" value="ABC_Mj1267_LivG_branched"/>
    <property type="match status" value="1"/>
</dbReference>
<dbReference type="Pfam" id="PF00005">
    <property type="entry name" value="ABC_tran"/>
    <property type="match status" value="1"/>
</dbReference>